<keyword evidence="5" id="KW-0653">Protein transport</keyword>
<dbReference type="InterPro" id="IPR039652">
    <property type="entry name" value="Coatomer_zeta"/>
</dbReference>
<comment type="function">
    <text evidence="5">The zeta subunit may be involved in regulating the coat assembly and, hence, the rate of biosynthetic protein transport due to its association-dissociation properties with the coatomer complex.</text>
</comment>
<protein>
    <recommendedName>
        <fullName evidence="5">Coatomer subunit zeta</fullName>
    </recommendedName>
</protein>
<reference evidence="7 8" key="1">
    <citation type="journal article" date="2021" name="BMC Genomics">
        <title>Datura genome reveals duplications of psychoactive alkaloid biosynthetic genes and high mutation rate following tissue culture.</title>
        <authorList>
            <person name="Rajewski A."/>
            <person name="Carter-House D."/>
            <person name="Stajich J."/>
            <person name="Litt A."/>
        </authorList>
    </citation>
    <scope>NUCLEOTIDE SEQUENCE [LARGE SCALE GENOMIC DNA]</scope>
    <source>
        <strain evidence="7">AR-01</strain>
    </source>
</reference>
<comment type="caution">
    <text evidence="7">The sequence shown here is derived from an EMBL/GenBank/DDBJ whole genome shotgun (WGS) entry which is preliminary data.</text>
</comment>
<evidence type="ECO:0000313" key="7">
    <source>
        <dbReference type="EMBL" id="MCD9638071.1"/>
    </source>
</evidence>
<keyword evidence="5" id="KW-0931">ER-Golgi transport</keyword>
<keyword evidence="6" id="KW-1133">Transmembrane helix</keyword>
<dbReference type="Proteomes" id="UP000823775">
    <property type="component" value="Unassembled WGS sequence"/>
</dbReference>
<evidence type="ECO:0000256" key="1">
    <source>
        <dbReference type="ARBA" id="ARBA00004395"/>
    </source>
</evidence>
<evidence type="ECO:0000256" key="4">
    <source>
        <dbReference type="ARBA" id="ARBA00023136"/>
    </source>
</evidence>
<organism evidence="7 8">
    <name type="scientific">Datura stramonium</name>
    <name type="common">Jimsonweed</name>
    <name type="synonym">Common thornapple</name>
    <dbReference type="NCBI Taxonomy" id="4076"/>
    <lineage>
        <taxon>Eukaryota</taxon>
        <taxon>Viridiplantae</taxon>
        <taxon>Streptophyta</taxon>
        <taxon>Embryophyta</taxon>
        <taxon>Tracheophyta</taxon>
        <taxon>Spermatophyta</taxon>
        <taxon>Magnoliopsida</taxon>
        <taxon>eudicotyledons</taxon>
        <taxon>Gunneridae</taxon>
        <taxon>Pentapetalae</taxon>
        <taxon>asterids</taxon>
        <taxon>lamiids</taxon>
        <taxon>Solanales</taxon>
        <taxon>Solanaceae</taxon>
        <taxon>Solanoideae</taxon>
        <taxon>Datureae</taxon>
        <taxon>Datura</taxon>
    </lineage>
</organism>
<keyword evidence="5" id="KW-0968">Cytoplasmic vesicle</keyword>
<keyword evidence="5" id="KW-0333">Golgi apparatus</keyword>
<feature type="transmembrane region" description="Helical" evidence="6">
    <location>
        <begin position="55"/>
        <end position="78"/>
    </location>
</feature>
<comment type="subcellular location">
    <subcellularLocation>
        <location evidence="5">Cytoplasm</location>
    </subcellularLocation>
    <subcellularLocation>
        <location evidence="1 5">Golgi apparatus membrane</location>
        <topology evidence="1 5">Peripheral membrane protein</topology>
        <orientation evidence="5">Cytoplasmic side</orientation>
    </subcellularLocation>
    <subcellularLocation>
        <location evidence="5">Cytoplasmic vesicle</location>
        <location evidence="5">COPI-coated vesicle membrane</location>
        <topology evidence="5">Peripheral membrane protein</topology>
        <orientation evidence="5">Cytoplasmic side</orientation>
    </subcellularLocation>
</comment>
<evidence type="ECO:0000256" key="6">
    <source>
        <dbReference type="SAM" id="Phobius"/>
    </source>
</evidence>
<gene>
    <name evidence="7" type="primary">COPZ1_3</name>
    <name evidence="7" type="ORF">HAX54_021777</name>
</gene>
<keyword evidence="5" id="KW-0813">Transport</keyword>
<comment type="similarity">
    <text evidence="2 5">Belongs to the adaptor complexes small subunit family.</text>
</comment>
<name>A0ABS8UVK9_DATST</name>
<dbReference type="Gene3D" id="3.30.450.60">
    <property type="match status" value="1"/>
</dbReference>
<evidence type="ECO:0000256" key="2">
    <source>
        <dbReference type="ARBA" id="ARBA00006972"/>
    </source>
</evidence>
<dbReference type="EMBL" id="JACEIK010002613">
    <property type="protein sequence ID" value="MCD9638071.1"/>
    <property type="molecule type" value="Genomic_DNA"/>
</dbReference>
<keyword evidence="4 5" id="KW-0472">Membrane</keyword>
<dbReference type="PANTHER" id="PTHR11043">
    <property type="entry name" value="ZETA-COAT PROTEIN"/>
    <property type="match status" value="1"/>
</dbReference>
<dbReference type="PANTHER" id="PTHR11043:SF22">
    <property type="entry name" value="COATOMER SUBUNIT ZETA"/>
    <property type="match status" value="1"/>
</dbReference>
<comment type="subunit">
    <text evidence="3 5">Oligomeric complex that consists of at least the alpha, beta, beta', gamma, delta, epsilon and zeta subunits.</text>
</comment>
<evidence type="ECO:0000256" key="5">
    <source>
        <dbReference type="RuleBase" id="RU366053"/>
    </source>
</evidence>
<keyword evidence="6" id="KW-0812">Transmembrane</keyword>
<sequence length="110" mass="12717">MVKNIYFLDSEGKCVAVKYYCDDWSTYIAKLAFEKSIFTKTQKTNARTEGASYPFGFSLIFMAVRFICFWKVIAFVLLSSDLVLELYLLKFSLTVDNKFIFTGCFIFVVS</sequence>
<proteinExistence type="inferred from homology"/>
<keyword evidence="5" id="KW-0963">Cytoplasm</keyword>
<evidence type="ECO:0000256" key="3">
    <source>
        <dbReference type="ARBA" id="ARBA00011775"/>
    </source>
</evidence>
<keyword evidence="8" id="KW-1185">Reference proteome</keyword>
<evidence type="ECO:0000313" key="8">
    <source>
        <dbReference type="Proteomes" id="UP000823775"/>
    </source>
</evidence>
<accession>A0ABS8UVK9</accession>